<dbReference type="PANTHER" id="PTHR47573">
    <property type="entry name" value="PROTEIN AF-9 HOMOLOG"/>
    <property type="match status" value="1"/>
</dbReference>
<dbReference type="Gene3D" id="2.60.40.1970">
    <property type="entry name" value="YEATS domain"/>
    <property type="match status" value="1"/>
</dbReference>
<evidence type="ECO:0000313" key="9">
    <source>
        <dbReference type="Proteomes" id="UP001175227"/>
    </source>
</evidence>
<keyword evidence="6" id="KW-0175">Coiled coil</keyword>
<name>A0AA39PW26_9AGAR</name>
<dbReference type="EMBL" id="JAUEPR010000001">
    <property type="protein sequence ID" value="KAK0491491.1"/>
    <property type="molecule type" value="Genomic_DNA"/>
</dbReference>
<feature type="domain" description="YEATS" evidence="7">
    <location>
        <begin position="29"/>
        <end position="171"/>
    </location>
</feature>
<dbReference type="InterPro" id="IPR005033">
    <property type="entry name" value="YEATS"/>
</dbReference>
<feature type="coiled-coil region" evidence="6">
    <location>
        <begin position="207"/>
        <end position="248"/>
    </location>
</feature>
<evidence type="ECO:0000256" key="6">
    <source>
        <dbReference type="SAM" id="Coils"/>
    </source>
</evidence>
<evidence type="ECO:0000256" key="4">
    <source>
        <dbReference type="ARBA" id="ARBA00023242"/>
    </source>
</evidence>
<dbReference type="PROSITE" id="PS51037">
    <property type="entry name" value="YEATS"/>
    <property type="match status" value="1"/>
</dbReference>
<keyword evidence="9" id="KW-1185">Reference proteome</keyword>
<accession>A0AA39PW26</accession>
<dbReference type="GO" id="GO:0000785">
    <property type="term" value="C:chromatin"/>
    <property type="evidence" value="ECO:0007669"/>
    <property type="project" value="UniProtKB-ARBA"/>
</dbReference>
<evidence type="ECO:0000313" key="8">
    <source>
        <dbReference type="EMBL" id="KAK0491491.1"/>
    </source>
</evidence>
<evidence type="ECO:0000256" key="5">
    <source>
        <dbReference type="PROSITE-ProRule" id="PRU00376"/>
    </source>
</evidence>
<keyword evidence="2" id="KW-0805">Transcription regulation</keyword>
<reference evidence="8" key="1">
    <citation type="submission" date="2023-06" db="EMBL/GenBank/DDBJ databases">
        <authorList>
            <consortium name="Lawrence Berkeley National Laboratory"/>
            <person name="Ahrendt S."/>
            <person name="Sahu N."/>
            <person name="Indic B."/>
            <person name="Wong-Bajracharya J."/>
            <person name="Merenyi Z."/>
            <person name="Ke H.-M."/>
            <person name="Monk M."/>
            <person name="Kocsube S."/>
            <person name="Drula E."/>
            <person name="Lipzen A."/>
            <person name="Balint B."/>
            <person name="Henrissat B."/>
            <person name="Andreopoulos B."/>
            <person name="Martin F.M."/>
            <person name="Harder C.B."/>
            <person name="Rigling D."/>
            <person name="Ford K.L."/>
            <person name="Foster G.D."/>
            <person name="Pangilinan J."/>
            <person name="Papanicolaou A."/>
            <person name="Barry K."/>
            <person name="LaButti K."/>
            <person name="Viragh M."/>
            <person name="Koriabine M."/>
            <person name="Yan M."/>
            <person name="Riley R."/>
            <person name="Champramary S."/>
            <person name="Plett K.L."/>
            <person name="Tsai I.J."/>
            <person name="Slot J."/>
            <person name="Sipos G."/>
            <person name="Plett J."/>
            <person name="Nagy L.G."/>
            <person name="Grigoriev I.V."/>
        </authorList>
    </citation>
    <scope>NUCLEOTIDE SEQUENCE</scope>
    <source>
        <strain evidence="8">ICMP 16352</strain>
    </source>
</reference>
<dbReference type="GO" id="GO:0006355">
    <property type="term" value="P:regulation of DNA-templated transcription"/>
    <property type="evidence" value="ECO:0007669"/>
    <property type="project" value="InterPro"/>
</dbReference>
<dbReference type="InterPro" id="IPR055129">
    <property type="entry name" value="YEATS_dom"/>
</dbReference>
<evidence type="ECO:0000256" key="3">
    <source>
        <dbReference type="ARBA" id="ARBA00023163"/>
    </source>
</evidence>
<comment type="caution">
    <text evidence="8">The sequence shown here is derived from an EMBL/GenBank/DDBJ whole genome shotgun (WGS) entry which is preliminary data.</text>
</comment>
<organism evidence="8 9">
    <name type="scientific">Armillaria novae-zelandiae</name>
    <dbReference type="NCBI Taxonomy" id="153914"/>
    <lineage>
        <taxon>Eukaryota</taxon>
        <taxon>Fungi</taxon>
        <taxon>Dikarya</taxon>
        <taxon>Basidiomycota</taxon>
        <taxon>Agaricomycotina</taxon>
        <taxon>Agaricomycetes</taxon>
        <taxon>Agaricomycetidae</taxon>
        <taxon>Agaricales</taxon>
        <taxon>Marasmiineae</taxon>
        <taxon>Physalacriaceae</taxon>
        <taxon>Armillaria</taxon>
    </lineage>
</organism>
<comment type="subcellular location">
    <subcellularLocation>
        <location evidence="5">Nucleus</location>
    </subcellularLocation>
</comment>
<gene>
    <name evidence="8" type="ORF">IW261DRAFT_1547544</name>
</gene>
<dbReference type="GO" id="GO:0005634">
    <property type="term" value="C:nucleus"/>
    <property type="evidence" value="ECO:0007669"/>
    <property type="project" value="UniProtKB-SubCell"/>
</dbReference>
<dbReference type="AlphaFoldDB" id="A0AA39PW26"/>
<dbReference type="PANTHER" id="PTHR47573:SF1">
    <property type="entry name" value="PROTEIN AF-9 HOMOLOG"/>
    <property type="match status" value="1"/>
</dbReference>
<keyword evidence="3" id="KW-0804">Transcription</keyword>
<dbReference type="Pfam" id="PF03366">
    <property type="entry name" value="YEATS"/>
    <property type="match status" value="1"/>
</dbReference>
<evidence type="ECO:0000259" key="7">
    <source>
        <dbReference type="PROSITE" id="PS51037"/>
    </source>
</evidence>
<evidence type="ECO:0000256" key="2">
    <source>
        <dbReference type="ARBA" id="ARBA00023015"/>
    </source>
</evidence>
<keyword evidence="4 5" id="KW-0539">Nucleus</keyword>
<proteinExistence type="predicted"/>
<sequence>MSEFSFAVDRKGKSRGPTCTLFVMADRVRVRGLSIFRPIIYGNTAVRHEHTHRWTVAVRSVASAAGSDMVGGADDLSYFIKRFVDKPPFEVTETGWGEFDILIRITYIADSGEKAASVYHHLKLHPWAGPGEPEIPTMDVAIKAGPVHSWQYDEIVFNEPFNSFLNTLTAHPPTPLQKTKRKPVPFHIAYPQSLEDTKLVETPEFSQEMEKEEADRLEQAKKKIVAEQERLRNILIEREKELQELQKLVGDP</sequence>
<dbReference type="Proteomes" id="UP001175227">
    <property type="component" value="Unassembled WGS sequence"/>
</dbReference>
<evidence type="ECO:0000256" key="1">
    <source>
        <dbReference type="ARBA" id="ARBA00022408"/>
    </source>
</evidence>
<dbReference type="InterPro" id="IPR038704">
    <property type="entry name" value="YEAST_sf"/>
</dbReference>
<protein>
    <recommendedName>
        <fullName evidence="1">Protein AF-9 homolog</fullName>
    </recommendedName>
</protein>